<dbReference type="Proteomes" id="UP000305398">
    <property type="component" value="Chromosome"/>
</dbReference>
<dbReference type="RefSeq" id="WP_139517076.1">
    <property type="nucleotide sequence ID" value="NZ_CP040896.1"/>
</dbReference>
<evidence type="ECO:0000313" key="3">
    <source>
        <dbReference type="EMBL" id="QDA61895.1"/>
    </source>
</evidence>
<evidence type="ECO:0000256" key="1">
    <source>
        <dbReference type="SAM" id="SignalP"/>
    </source>
</evidence>
<sequence>MRKRFIVVIGVAMMLADHAAQAQNSFNQWTAAPPAPITPLAKKQRSAPKTAPVPIITPPPAPAAAPPVVAPPVASTPVVKQSKLLKRGLTMRMRENRPLSEDSVSMVFFAQNSEYPPVAIQARAQGKVIIKLKIAPSGEVSSTSVVAMEPRSLPGWDNKVPASAMQALASEAQRVFQMLRFEPATKTTEEELMANFSLQ</sequence>
<accession>A0A5B8A5K6</accession>
<feature type="domain" description="TonB C-terminal" evidence="2">
    <location>
        <begin position="112"/>
        <end position="151"/>
    </location>
</feature>
<dbReference type="AlphaFoldDB" id="A0A5B8A5K6"/>
<dbReference type="EMBL" id="CP040896">
    <property type="protein sequence ID" value="QDA61895.1"/>
    <property type="molecule type" value="Genomic_DNA"/>
</dbReference>
<dbReference type="KEGG" id="hyj:FHG12_18115"/>
<proteinExistence type="predicted"/>
<dbReference type="InterPro" id="IPR037682">
    <property type="entry name" value="TonB_C"/>
</dbReference>
<feature type="chain" id="PRO_5022860797" description="TonB C-terminal domain-containing protein" evidence="1">
    <location>
        <begin position="23"/>
        <end position="199"/>
    </location>
</feature>
<feature type="signal peptide" evidence="1">
    <location>
        <begin position="1"/>
        <end position="22"/>
    </location>
</feature>
<dbReference type="OrthoDB" id="881712at2"/>
<keyword evidence="4" id="KW-1185">Reference proteome</keyword>
<keyword evidence="1" id="KW-0732">Signal</keyword>
<dbReference type="GO" id="GO:0055085">
    <property type="term" value="P:transmembrane transport"/>
    <property type="evidence" value="ECO:0007669"/>
    <property type="project" value="InterPro"/>
</dbReference>
<name>A0A5B8A5K6_9BACT</name>
<dbReference type="SUPFAM" id="SSF74653">
    <property type="entry name" value="TolA/TonB C-terminal domain"/>
    <property type="match status" value="1"/>
</dbReference>
<evidence type="ECO:0000313" key="4">
    <source>
        <dbReference type="Proteomes" id="UP000305398"/>
    </source>
</evidence>
<organism evidence="3 4">
    <name type="scientific">Hymenobacter jejuensis</name>
    <dbReference type="NCBI Taxonomy" id="2502781"/>
    <lineage>
        <taxon>Bacteria</taxon>
        <taxon>Pseudomonadati</taxon>
        <taxon>Bacteroidota</taxon>
        <taxon>Cytophagia</taxon>
        <taxon>Cytophagales</taxon>
        <taxon>Hymenobacteraceae</taxon>
        <taxon>Hymenobacter</taxon>
    </lineage>
</organism>
<dbReference type="Gene3D" id="3.30.1150.10">
    <property type="match status" value="1"/>
</dbReference>
<gene>
    <name evidence="3" type="ORF">FHG12_18115</name>
</gene>
<protein>
    <recommendedName>
        <fullName evidence="2">TonB C-terminal domain-containing protein</fullName>
    </recommendedName>
</protein>
<evidence type="ECO:0000259" key="2">
    <source>
        <dbReference type="Pfam" id="PF03544"/>
    </source>
</evidence>
<dbReference type="Pfam" id="PF03544">
    <property type="entry name" value="TonB_C"/>
    <property type="match status" value="1"/>
</dbReference>
<reference evidence="3 4" key="1">
    <citation type="submission" date="2019-06" db="EMBL/GenBank/DDBJ databases">
        <authorList>
            <person name="Srinivasan S."/>
        </authorList>
    </citation>
    <scope>NUCLEOTIDE SEQUENCE [LARGE SCALE GENOMIC DNA]</scope>
    <source>
        <strain evidence="3 4">17J68-5</strain>
    </source>
</reference>